<feature type="region of interest" description="Disordered" evidence="3">
    <location>
        <begin position="618"/>
        <end position="690"/>
    </location>
</feature>
<keyword evidence="6" id="KW-1185">Reference proteome</keyword>
<feature type="compositionally biased region" description="Polar residues" evidence="3">
    <location>
        <begin position="46"/>
        <end position="64"/>
    </location>
</feature>
<dbReference type="Proteomes" id="UP000182235">
    <property type="component" value="Unassembled WGS sequence"/>
</dbReference>
<dbReference type="SMART" id="SM00313">
    <property type="entry name" value="PXA"/>
    <property type="match status" value="1"/>
</dbReference>
<dbReference type="AlphaFoldDB" id="A0A1J9PFR7"/>
<evidence type="ECO:0000256" key="3">
    <source>
        <dbReference type="SAM" id="MobiDB-lite"/>
    </source>
</evidence>
<dbReference type="PANTHER" id="PTHR22999:SF23">
    <property type="entry name" value="SORTING NEXIN-16"/>
    <property type="match status" value="1"/>
</dbReference>
<feature type="compositionally biased region" description="Low complexity" evidence="3">
    <location>
        <begin position="33"/>
        <end position="45"/>
    </location>
</feature>
<feature type="compositionally biased region" description="Polar residues" evidence="3">
    <location>
        <begin position="1"/>
        <end position="19"/>
    </location>
</feature>
<dbReference type="GO" id="GO:0005770">
    <property type="term" value="C:late endosome"/>
    <property type="evidence" value="ECO:0007669"/>
    <property type="project" value="TreeGrafter"/>
</dbReference>
<dbReference type="PANTHER" id="PTHR22999">
    <property type="entry name" value="PX SERINE/THREONINE KINASE PXK"/>
    <property type="match status" value="1"/>
</dbReference>
<dbReference type="OrthoDB" id="5582218at2759"/>
<feature type="region of interest" description="Disordered" evidence="3">
    <location>
        <begin position="77"/>
        <end position="97"/>
    </location>
</feature>
<proteinExistence type="predicted"/>
<dbReference type="GO" id="GO:0045022">
    <property type="term" value="P:early endosome to late endosome transport"/>
    <property type="evidence" value="ECO:0007669"/>
    <property type="project" value="TreeGrafter"/>
</dbReference>
<feature type="compositionally biased region" description="Basic and acidic residues" evidence="3">
    <location>
        <begin position="86"/>
        <end position="97"/>
    </location>
</feature>
<sequence length="760" mass="82664">MSNNEKQTRPHQTSTSKFGPTTFAGKLPTLAVPSSKSPSTSRSPSQARQVGKSNATAGQTDVSNDKATASLIRRVLCPQPGGYGSDQRERGTPRPLEELLPPLTSSNEVDLQLYALIAIIIKEFIYAWYSRITPDHTFTEEVIQIIAHCTRALEQRLRQIDVDALVLDEIPALIEAHIVAYRTARQNAHLNGSASYLHTIYHTLNPHPAISPVPDASDPTTIAEQQKRETVYRQLFAQAVLAVLLPTEDLENVCLRTLVGDILADMILGELVSDKASEGAFVWEILTRLITAINQNSRKHETADHIQTNVQKSRLERFGLLGPTDGSYPSDSSGANQLNLSMLLWRMLQYCCLTFVTIRFVLVGLFRVASSSLPESSHGLPSASPQSSLINPACVPKSLSNSGSVRRPVLQYRIFGMVSQLINVSERMPWLGGILALVQHAMVEGPGRFGDTGAIVDRFLHETIQKRLLTPTFLPVLLLAIRTTLFPLNTKPSQNANISAASSTTSSTLPQAEAGIKSDFGDNGRTGTRIPLAPSPPSTLLPVILQTRSQSQALLTTNKIRRECAASILSLIPHRVALAIFCIPTTNVGSPGTKPLNLESSNVVNGSRTPTAIAEYDVSKGSSSSKLGSPPDPPLSGANFRASQPAHSPHGPSDYSTTANTHHMVTNRKSKDSTVGTHVPTPEFYPSEHEVITGNDNEADEEKDEQEALLSAIEHDILDLFADKYCNKHLMYSIIESVLVKLLPELSEHGVAELMAERGV</sequence>
<dbReference type="GO" id="GO:0035091">
    <property type="term" value="F:phosphatidylinositol binding"/>
    <property type="evidence" value="ECO:0007669"/>
    <property type="project" value="TreeGrafter"/>
</dbReference>
<dbReference type="InterPro" id="IPR003114">
    <property type="entry name" value="Phox_assoc"/>
</dbReference>
<feature type="compositionally biased region" description="Polar residues" evidence="3">
    <location>
        <begin position="654"/>
        <end position="664"/>
    </location>
</feature>
<dbReference type="STRING" id="1447872.A0A1J9PFR7"/>
<feature type="region of interest" description="Disordered" evidence="3">
    <location>
        <begin position="1"/>
        <end position="64"/>
    </location>
</feature>
<dbReference type="VEuPathDB" id="FungiDB:AJ78_04466"/>
<name>A0A1J9PFR7_9EURO</name>
<organism evidence="5 6">
    <name type="scientific">Emergomyces pasteurianus Ep9510</name>
    <dbReference type="NCBI Taxonomy" id="1447872"/>
    <lineage>
        <taxon>Eukaryota</taxon>
        <taxon>Fungi</taxon>
        <taxon>Dikarya</taxon>
        <taxon>Ascomycota</taxon>
        <taxon>Pezizomycotina</taxon>
        <taxon>Eurotiomycetes</taxon>
        <taxon>Eurotiomycetidae</taxon>
        <taxon>Onygenales</taxon>
        <taxon>Ajellomycetaceae</taxon>
        <taxon>Emergomyces</taxon>
    </lineage>
</organism>
<dbReference type="PROSITE" id="PS51207">
    <property type="entry name" value="PXA"/>
    <property type="match status" value="1"/>
</dbReference>
<dbReference type="EMBL" id="LGRN01000166">
    <property type="protein sequence ID" value="OJD15281.1"/>
    <property type="molecule type" value="Genomic_DNA"/>
</dbReference>
<evidence type="ECO:0000313" key="6">
    <source>
        <dbReference type="Proteomes" id="UP000182235"/>
    </source>
</evidence>
<dbReference type="Pfam" id="PF02194">
    <property type="entry name" value="PXA"/>
    <property type="match status" value="1"/>
</dbReference>
<gene>
    <name evidence="5" type="ORF">AJ78_04466</name>
</gene>
<dbReference type="InterPro" id="IPR051837">
    <property type="entry name" value="SortingNexin/PXDomain-PKLike"/>
</dbReference>
<evidence type="ECO:0000313" key="5">
    <source>
        <dbReference type="EMBL" id="OJD15281.1"/>
    </source>
</evidence>
<comment type="caution">
    <text evidence="5">The sequence shown here is derived from an EMBL/GenBank/DDBJ whole genome shotgun (WGS) entry which is preliminary data.</text>
</comment>
<feature type="compositionally biased region" description="Low complexity" evidence="3">
    <location>
        <begin position="619"/>
        <end position="629"/>
    </location>
</feature>
<evidence type="ECO:0000259" key="4">
    <source>
        <dbReference type="PROSITE" id="PS51207"/>
    </source>
</evidence>
<comment type="subcellular location">
    <subcellularLocation>
        <location evidence="1">Cytoplasm</location>
    </subcellularLocation>
</comment>
<evidence type="ECO:0000256" key="2">
    <source>
        <dbReference type="ARBA" id="ARBA00022490"/>
    </source>
</evidence>
<accession>A0A1J9PFR7</accession>
<reference evidence="5 6" key="1">
    <citation type="submission" date="2015-07" db="EMBL/GenBank/DDBJ databases">
        <title>Emmonsia species relationships and genome sequence.</title>
        <authorList>
            <consortium name="The Broad Institute Genomics Platform"/>
            <person name="Cuomo C.A."/>
            <person name="Munoz J.F."/>
            <person name="Imamovic A."/>
            <person name="Priest M.E."/>
            <person name="Young S."/>
            <person name="Clay O.K."/>
            <person name="McEwen J.G."/>
        </authorList>
    </citation>
    <scope>NUCLEOTIDE SEQUENCE [LARGE SCALE GENOMIC DNA]</scope>
    <source>
        <strain evidence="5 6">UAMH 9510</strain>
    </source>
</reference>
<keyword evidence="2" id="KW-0963">Cytoplasm</keyword>
<feature type="domain" description="PXA" evidence="4">
    <location>
        <begin position="106"/>
        <end position="294"/>
    </location>
</feature>
<dbReference type="GO" id="GO:0005769">
    <property type="term" value="C:early endosome"/>
    <property type="evidence" value="ECO:0007669"/>
    <property type="project" value="TreeGrafter"/>
</dbReference>
<feature type="region of interest" description="Disordered" evidence="3">
    <location>
        <begin position="509"/>
        <end position="535"/>
    </location>
</feature>
<evidence type="ECO:0000256" key="1">
    <source>
        <dbReference type="ARBA" id="ARBA00004496"/>
    </source>
</evidence>
<protein>
    <recommendedName>
        <fullName evidence="4">PXA domain-containing protein</fullName>
    </recommendedName>
</protein>